<dbReference type="Proteomes" id="UP000837857">
    <property type="component" value="Chromosome 16"/>
</dbReference>
<protein>
    <submittedName>
        <fullName evidence="2">Uncharacterized protein</fullName>
    </submittedName>
</protein>
<evidence type="ECO:0000256" key="1">
    <source>
        <dbReference type="SAM" id="MobiDB-lite"/>
    </source>
</evidence>
<accession>A0ABN8HZH7</accession>
<dbReference type="EMBL" id="OW152828">
    <property type="protein sequence ID" value="CAH2044738.1"/>
    <property type="molecule type" value="Genomic_DNA"/>
</dbReference>
<reference evidence="2" key="1">
    <citation type="submission" date="2022-03" db="EMBL/GenBank/DDBJ databases">
        <authorList>
            <person name="Martin H S."/>
        </authorList>
    </citation>
    <scope>NUCLEOTIDE SEQUENCE</scope>
</reference>
<organism evidence="2 3">
    <name type="scientific">Iphiclides podalirius</name>
    <name type="common">scarce swallowtail</name>
    <dbReference type="NCBI Taxonomy" id="110791"/>
    <lineage>
        <taxon>Eukaryota</taxon>
        <taxon>Metazoa</taxon>
        <taxon>Ecdysozoa</taxon>
        <taxon>Arthropoda</taxon>
        <taxon>Hexapoda</taxon>
        <taxon>Insecta</taxon>
        <taxon>Pterygota</taxon>
        <taxon>Neoptera</taxon>
        <taxon>Endopterygota</taxon>
        <taxon>Lepidoptera</taxon>
        <taxon>Glossata</taxon>
        <taxon>Ditrysia</taxon>
        <taxon>Papilionoidea</taxon>
        <taxon>Papilionidae</taxon>
        <taxon>Papilioninae</taxon>
        <taxon>Iphiclides</taxon>
    </lineage>
</organism>
<name>A0ABN8HZH7_9NEOP</name>
<proteinExistence type="predicted"/>
<keyword evidence="3" id="KW-1185">Reference proteome</keyword>
<sequence length="193" mass="21091">MIPCAALATWPAADTISIESSRYGRHGSRSVLVYCDQFANCIDTSVYLWIHKVFEDEADLDNSRPPVWTACVGVFCACSEAGFGFRRPPLLRRFGPGGMKTSEGGQQWARHNAADNCATPSRRRQGYRVGRNEAGTPAAPAMSAGDSPAKTLRPSHELERISVRNNPNGVVGSVPDFCARGCGFDLHYWKNIV</sequence>
<evidence type="ECO:0000313" key="3">
    <source>
        <dbReference type="Proteomes" id="UP000837857"/>
    </source>
</evidence>
<feature type="non-terminal residue" evidence="2">
    <location>
        <position position="193"/>
    </location>
</feature>
<evidence type="ECO:0000313" key="2">
    <source>
        <dbReference type="EMBL" id="CAH2044738.1"/>
    </source>
</evidence>
<gene>
    <name evidence="2" type="ORF">IPOD504_LOCUS4765</name>
</gene>
<feature type="region of interest" description="Disordered" evidence="1">
    <location>
        <begin position="130"/>
        <end position="151"/>
    </location>
</feature>